<evidence type="ECO:0000256" key="11">
    <source>
        <dbReference type="SAM" id="Phobius"/>
    </source>
</evidence>
<comment type="similarity">
    <text evidence="9">Belongs to the GSP H family.</text>
</comment>
<proteinExistence type="inferred from homology"/>
<gene>
    <name evidence="13" type="ORF">DN412_04270</name>
</gene>
<dbReference type="NCBIfam" id="TIGR02532">
    <property type="entry name" value="IV_pilin_GFxxxE"/>
    <property type="match status" value="1"/>
</dbReference>
<name>A0A370P134_9BURK</name>
<keyword evidence="8 11" id="KW-0472">Membrane</keyword>
<reference evidence="13 14" key="1">
    <citation type="submission" date="2018-06" db="EMBL/GenBank/DDBJ databases">
        <authorList>
            <person name="Feng T."/>
            <person name="Jeon C.O."/>
        </authorList>
    </citation>
    <scope>NUCLEOTIDE SEQUENCE [LARGE SCALE GENOMIC DNA]</scope>
    <source>
        <strain evidence="13 14">S23</strain>
    </source>
</reference>
<dbReference type="InterPro" id="IPR022346">
    <property type="entry name" value="T2SS_GspH"/>
</dbReference>
<keyword evidence="4" id="KW-0488">Methylation</keyword>
<keyword evidence="5" id="KW-0997">Cell inner membrane</keyword>
<dbReference type="AlphaFoldDB" id="A0A370P134"/>
<dbReference type="Proteomes" id="UP000255165">
    <property type="component" value="Unassembled WGS sequence"/>
</dbReference>
<keyword evidence="7 11" id="KW-1133">Transmembrane helix</keyword>
<dbReference type="GO" id="GO:0015628">
    <property type="term" value="P:protein secretion by the type II secretion system"/>
    <property type="evidence" value="ECO:0007669"/>
    <property type="project" value="InterPro"/>
</dbReference>
<feature type="domain" description="General secretion pathway GspH" evidence="12">
    <location>
        <begin position="51"/>
        <end position="167"/>
    </location>
</feature>
<evidence type="ECO:0000256" key="1">
    <source>
        <dbReference type="ARBA" id="ARBA00004377"/>
    </source>
</evidence>
<protein>
    <recommendedName>
        <fullName evidence="2">Type II secretion system protein H</fullName>
    </recommendedName>
    <alternativeName>
        <fullName evidence="10">General secretion pathway protein H</fullName>
    </alternativeName>
</protein>
<evidence type="ECO:0000256" key="6">
    <source>
        <dbReference type="ARBA" id="ARBA00022692"/>
    </source>
</evidence>
<evidence type="ECO:0000256" key="5">
    <source>
        <dbReference type="ARBA" id="ARBA00022519"/>
    </source>
</evidence>
<evidence type="ECO:0000256" key="4">
    <source>
        <dbReference type="ARBA" id="ARBA00022481"/>
    </source>
</evidence>
<evidence type="ECO:0000256" key="8">
    <source>
        <dbReference type="ARBA" id="ARBA00023136"/>
    </source>
</evidence>
<evidence type="ECO:0000256" key="9">
    <source>
        <dbReference type="ARBA" id="ARBA00025772"/>
    </source>
</evidence>
<dbReference type="GO" id="GO:0015627">
    <property type="term" value="C:type II protein secretion system complex"/>
    <property type="evidence" value="ECO:0007669"/>
    <property type="project" value="InterPro"/>
</dbReference>
<comment type="subcellular location">
    <subcellularLocation>
        <location evidence="1">Cell inner membrane</location>
        <topology evidence="1">Single-pass membrane protein</topology>
    </subcellularLocation>
</comment>
<dbReference type="SUPFAM" id="SSF54523">
    <property type="entry name" value="Pili subunits"/>
    <property type="match status" value="1"/>
</dbReference>
<dbReference type="Gene3D" id="3.30.700.10">
    <property type="entry name" value="Glycoprotein, Type 4 Pilin"/>
    <property type="match status" value="1"/>
</dbReference>
<evidence type="ECO:0000256" key="7">
    <source>
        <dbReference type="ARBA" id="ARBA00022989"/>
    </source>
</evidence>
<organism evidence="13 14">
    <name type="scientific">Cupriavidus lacunae</name>
    <dbReference type="NCBI Taxonomy" id="2666307"/>
    <lineage>
        <taxon>Bacteria</taxon>
        <taxon>Pseudomonadati</taxon>
        <taxon>Pseudomonadota</taxon>
        <taxon>Betaproteobacteria</taxon>
        <taxon>Burkholderiales</taxon>
        <taxon>Burkholderiaceae</taxon>
        <taxon>Cupriavidus</taxon>
    </lineage>
</organism>
<accession>A0A370P134</accession>
<keyword evidence="6 11" id="KW-0812">Transmembrane</keyword>
<keyword evidence="14" id="KW-1185">Reference proteome</keyword>
<evidence type="ECO:0000256" key="10">
    <source>
        <dbReference type="ARBA" id="ARBA00030775"/>
    </source>
</evidence>
<evidence type="ECO:0000256" key="2">
    <source>
        <dbReference type="ARBA" id="ARBA00021549"/>
    </source>
</evidence>
<dbReference type="Pfam" id="PF12019">
    <property type="entry name" value="GspH"/>
    <property type="match status" value="1"/>
</dbReference>
<keyword evidence="3" id="KW-1003">Cell membrane</keyword>
<evidence type="ECO:0000259" key="12">
    <source>
        <dbReference type="Pfam" id="PF12019"/>
    </source>
</evidence>
<evidence type="ECO:0000313" key="13">
    <source>
        <dbReference type="EMBL" id="RDK11579.1"/>
    </source>
</evidence>
<comment type="caution">
    <text evidence="13">The sequence shown here is derived from an EMBL/GenBank/DDBJ whole genome shotgun (WGS) entry which is preliminary data.</text>
</comment>
<sequence length="187" mass="19417">MLGQVIMRRHPGGFTLIELMVTIAVLCILVTMAFPNLSDYLDKQRLISQMRAISNLAQLARSEAIKQSSSAASGLKTVSFTVGPSAPWYVGIANGSAACSGATCFINEAGNNVSHTVSATECTGCTMTSPAAQAVITFDLRGLATGNTDQSITLQSPMGRQLSLNIGRLGRISLCSPGGAVGGYPTC</sequence>
<dbReference type="InterPro" id="IPR045584">
    <property type="entry name" value="Pilin-like"/>
</dbReference>
<dbReference type="Pfam" id="PF07963">
    <property type="entry name" value="N_methyl"/>
    <property type="match status" value="1"/>
</dbReference>
<feature type="transmembrane region" description="Helical" evidence="11">
    <location>
        <begin position="12"/>
        <end position="34"/>
    </location>
</feature>
<evidence type="ECO:0000256" key="3">
    <source>
        <dbReference type="ARBA" id="ARBA00022475"/>
    </source>
</evidence>
<dbReference type="InterPro" id="IPR012902">
    <property type="entry name" value="N_methyl_site"/>
</dbReference>
<evidence type="ECO:0000313" key="14">
    <source>
        <dbReference type="Proteomes" id="UP000255165"/>
    </source>
</evidence>
<dbReference type="EMBL" id="QKWJ01000003">
    <property type="protein sequence ID" value="RDK11579.1"/>
    <property type="molecule type" value="Genomic_DNA"/>
</dbReference>
<dbReference type="GO" id="GO:0005886">
    <property type="term" value="C:plasma membrane"/>
    <property type="evidence" value="ECO:0007669"/>
    <property type="project" value="UniProtKB-SubCell"/>
</dbReference>